<sequence>MERTGCFQTVTSLYESVVPPSEKCINYVKSVEDSRKRTEGKIVTLKSDIVARRSVVEAETHLTVLEPEEALAEDTTVAEDAAADAAATATELSQAVLQKKQDREIPVEVEIVELTTSVKETLQFPEIEQIPDSGKTSEIGETEDIVVEQIDLIREAKELPHQARSKIGNRQTSVEEEEENDDSSESNTDSDSYPEEQPTYTKLEEIDLLSSIGRDIGVDLEKYVQPVPDVVAMEAALDHIHRASSRPSAAAVNANANSMTKDPIEDTNKLLDRQLADA</sequence>
<feature type="compositionally biased region" description="Acidic residues" evidence="1">
    <location>
        <begin position="174"/>
        <end position="184"/>
    </location>
</feature>
<evidence type="ECO:0000256" key="1">
    <source>
        <dbReference type="SAM" id="MobiDB-lite"/>
    </source>
</evidence>
<feature type="non-terminal residue" evidence="2">
    <location>
        <position position="1"/>
    </location>
</feature>
<dbReference type="Proteomes" id="UP000752696">
    <property type="component" value="Unassembled WGS sequence"/>
</dbReference>
<evidence type="ECO:0000313" key="2">
    <source>
        <dbReference type="EMBL" id="CAD1474721.1"/>
    </source>
</evidence>
<reference evidence="2" key="1">
    <citation type="submission" date="2020-07" db="EMBL/GenBank/DDBJ databases">
        <authorList>
            <person name="Nazaruddin N."/>
        </authorList>
    </citation>
    <scope>NUCLEOTIDE SEQUENCE</scope>
</reference>
<protein>
    <submittedName>
        <fullName evidence="2">Uncharacterized protein</fullName>
    </submittedName>
</protein>
<organism evidence="2 3">
    <name type="scientific">Heterotrigona itama</name>
    <dbReference type="NCBI Taxonomy" id="395501"/>
    <lineage>
        <taxon>Eukaryota</taxon>
        <taxon>Metazoa</taxon>
        <taxon>Ecdysozoa</taxon>
        <taxon>Arthropoda</taxon>
        <taxon>Hexapoda</taxon>
        <taxon>Insecta</taxon>
        <taxon>Pterygota</taxon>
        <taxon>Neoptera</taxon>
        <taxon>Endopterygota</taxon>
        <taxon>Hymenoptera</taxon>
        <taxon>Apocrita</taxon>
        <taxon>Aculeata</taxon>
        <taxon>Apoidea</taxon>
        <taxon>Anthophila</taxon>
        <taxon>Apidae</taxon>
        <taxon>Heterotrigona</taxon>
    </lineage>
</organism>
<dbReference type="EMBL" id="CAJDYZ010007868">
    <property type="protein sequence ID" value="CAD1474721.1"/>
    <property type="molecule type" value="Genomic_DNA"/>
</dbReference>
<proteinExistence type="predicted"/>
<feature type="region of interest" description="Disordered" evidence="1">
    <location>
        <begin position="161"/>
        <end position="202"/>
    </location>
</feature>
<gene>
    <name evidence="2" type="ORF">MHI_LOCUS485274</name>
</gene>
<keyword evidence="3" id="KW-1185">Reference proteome</keyword>
<comment type="caution">
    <text evidence="2">The sequence shown here is derived from an EMBL/GenBank/DDBJ whole genome shotgun (WGS) entry which is preliminary data.</text>
</comment>
<accession>A0A6V7H4U8</accession>
<evidence type="ECO:0000313" key="3">
    <source>
        <dbReference type="Proteomes" id="UP000752696"/>
    </source>
</evidence>
<dbReference type="AlphaFoldDB" id="A0A6V7H4U8"/>
<name>A0A6V7H4U8_9HYME</name>
<dbReference type="OrthoDB" id="6260144at2759"/>